<organism evidence="8 9">
    <name type="scientific">Azospirillum doebereinerae</name>
    <dbReference type="NCBI Taxonomy" id="92933"/>
    <lineage>
        <taxon>Bacteria</taxon>
        <taxon>Pseudomonadati</taxon>
        <taxon>Pseudomonadota</taxon>
        <taxon>Alphaproteobacteria</taxon>
        <taxon>Rhodospirillales</taxon>
        <taxon>Azospirillaceae</taxon>
        <taxon>Azospirillum</taxon>
    </lineage>
</organism>
<comment type="similarity">
    <text evidence="2">Belongs to the class-I pyridine nucleotide-disulfide oxidoreductase family.</text>
</comment>
<dbReference type="EMBL" id="RZIJ01000007">
    <property type="protein sequence ID" value="RUQ72053.1"/>
    <property type="molecule type" value="Genomic_DNA"/>
</dbReference>
<reference evidence="8 9" key="1">
    <citation type="submission" date="2018-12" db="EMBL/GenBank/DDBJ databases">
        <authorList>
            <person name="Yang Y."/>
        </authorList>
    </citation>
    <scope>NUCLEOTIDE SEQUENCE [LARGE SCALE GENOMIC DNA]</scope>
    <source>
        <strain evidence="8 9">GSF71</strain>
    </source>
</reference>
<keyword evidence="6" id="KW-0520">NAD</keyword>
<comment type="caution">
    <text evidence="8">The sequence shown here is derived from an EMBL/GenBank/DDBJ whole genome shotgun (WGS) entry which is preliminary data.</text>
</comment>
<dbReference type="PRINTS" id="PR00411">
    <property type="entry name" value="PNDRDTASEI"/>
</dbReference>
<comment type="cofactor">
    <cofactor evidence="1">
        <name>FAD</name>
        <dbReference type="ChEBI" id="CHEBI:57692"/>
    </cofactor>
</comment>
<dbReference type="SUPFAM" id="SSF55424">
    <property type="entry name" value="FAD/NAD-linked reductases, dimerisation (C-terminal) domain"/>
    <property type="match status" value="1"/>
</dbReference>
<evidence type="ECO:0000256" key="5">
    <source>
        <dbReference type="ARBA" id="ARBA00023002"/>
    </source>
</evidence>
<evidence type="ECO:0000313" key="9">
    <source>
        <dbReference type="Proteomes" id="UP000280346"/>
    </source>
</evidence>
<evidence type="ECO:0000313" key="8">
    <source>
        <dbReference type="EMBL" id="RUQ72053.1"/>
    </source>
</evidence>
<keyword evidence="3" id="KW-0285">Flavoprotein</keyword>
<evidence type="ECO:0000259" key="7">
    <source>
        <dbReference type="Pfam" id="PF02852"/>
    </source>
</evidence>
<dbReference type="RefSeq" id="WP_126997630.1">
    <property type="nucleotide sequence ID" value="NZ_JBNPXW010000005.1"/>
</dbReference>
<proteinExistence type="inferred from homology"/>
<evidence type="ECO:0000256" key="3">
    <source>
        <dbReference type="ARBA" id="ARBA00022630"/>
    </source>
</evidence>
<dbReference type="PANTHER" id="PTHR22912:SF160">
    <property type="entry name" value="DIHYDROLIPOYL DEHYDROGENASE"/>
    <property type="match status" value="1"/>
</dbReference>
<dbReference type="InterPro" id="IPR016156">
    <property type="entry name" value="FAD/NAD-linked_Rdtase_dimer_sf"/>
</dbReference>
<dbReference type="GO" id="GO:0006103">
    <property type="term" value="P:2-oxoglutarate metabolic process"/>
    <property type="evidence" value="ECO:0007669"/>
    <property type="project" value="TreeGrafter"/>
</dbReference>
<evidence type="ECO:0000256" key="2">
    <source>
        <dbReference type="ARBA" id="ARBA00007532"/>
    </source>
</evidence>
<keyword evidence="9" id="KW-1185">Reference proteome</keyword>
<dbReference type="AlphaFoldDB" id="A0A3S0WVG6"/>
<evidence type="ECO:0000256" key="4">
    <source>
        <dbReference type="ARBA" id="ARBA00022827"/>
    </source>
</evidence>
<dbReference type="OrthoDB" id="9764616at2"/>
<name>A0A3S0WVG6_9PROT</name>
<sequence>MLAHKASAQGAMVAEIVAGHRRRFDPAAIPAVCFTEPEIVSVGLTAAQAAERGIETVTGHFPFLANGQALSMDAGQDGGFVRTVARRDDGRCLGVQAAVAHASELSGAFVLALEMGATLEDIAGTIHAHPALGEAFHESALKALGHGSHF</sequence>
<dbReference type="Proteomes" id="UP000280346">
    <property type="component" value="Unassembled WGS sequence"/>
</dbReference>
<evidence type="ECO:0000256" key="6">
    <source>
        <dbReference type="ARBA" id="ARBA00023027"/>
    </source>
</evidence>
<evidence type="ECO:0000256" key="1">
    <source>
        <dbReference type="ARBA" id="ARBA00001974"/>
    </source>
</evidence>
<dbReference type="InterPro" id="IPR050151">
    <property type="entry name" value="Class-I_Pyr_Nuc-Dis_Oxidored"/>
</dbReference>
<feature type="domain" description="Pyridine nucleotide-disulphide oxidoreductase dimerisation" evidence="7">
    <location>
        <begin position="29"/>
        <end position="139"/>
    </location>
</feature>
<accession>A0A3S0WVG6</accession>
<dbReference type="Pfam" id="PF02852">
    <property type="entry name" value="Pyr_redox_dim"/>
    <property type="match status" value="1"/>
</dbReference>
<protein>
    <recommendedName>
        <fullName evidence="7">Pyridine nucleotide-disulphide oxidoreductase dimerisation domain-containing protein</fullName>
    </recommendedName>
</protein>
<keyword evidence="5" id="KW-0560">Oxidoreductase</keyword>
<dbReference type="InterPro" id="IPR004099">
    <property type="entry name" value="Pyr_nucl-diS_OxRdtase_dimer"/>
</dbReference>
<gene>
    <name evidence="8" type="ORF">EJ913_10795</name>
</gene>
<dbReference type="PANTHER" id="PTHR22912">
    <property type="entry name" value="DISULFIDE OXIDOREDUCTASE"/>
    <property type="match status" value="1"/>
</dbReference>
<dbReference type="GO" id="GO:0004148">
    <property type="term" value="F:dihydrolipoyl dehydrogenase (NADH) activity"/>
    <property type="evidence" value="ECO:0007669"/>
    <property type="project" value="TreeGrafter"/>
</dbReference>
<keyword evidence="4" id="KW-0274">FAD</keyword>
<dbReference type="Gene3D" id="3.30.390.30">
    <property type="match status" value="1"/>
</dbReference>
<dbReference type="GO" id="GO:0050660">
    <property type="term" value="F:flavin adenine dinucleotide binding"/>
    <property type="evidence" value="ECO:0007669"/>
    <property type="project" value="TreeGrafter"/>
</dbReference>
<dbReference type="FunFam" id="3.30.390.30:FF:000001">
    <property type="entry name" value="Dihydrolipoyl dehydrogenase"/>
    <property type="match status" value="1"/>
</dbReference>